<dbReference type="PANTHER" id="PTHR35395">
    <property type="entry name" value="DUF6536 DOMAIN-CONTAINING PROTEIN"/>
    <property type="match status" value="1"/>
</dbReference>
<protein>
    <recommendedName>
        <fullName evidence="2">DUF6536 domain-containing protein</fullName>
    </recommendedName>
</protein>
<feature type="transmembrane region" description="Helical" evidence="1">
    <location>
        <begin position="484"/>
        <end position="506"/>
    </location>
</feature>
<comment type="caution">
    <text evidence="3">The sequence shown here is derived from an EMBL/GenBank/DDBJ whole genome shotgun (WGS) entry which is preliminary data.</text>
</comment>
<feature type="non-terminal residue" evidence="3">
    <location>
        <position position="1"/>
    </location>
</feature>
<dbReference type="Proteomes" id="UP001303115">
    <property type="component" value="Unassembled WGS sequence"/>
</dbReference>
<feature type="transmembrane region" description="Helical" evidence="1">
    <location>
        <begin position="531"/>
        <end position="560"/>
    </location>
</feature>
<keyword evidence="1" id="KW-0472">Membrane</keyword>
<feature type="transmembrane region" description="Helical" evidence="1">
    <location>
        <begin position="129"/>
        <end position="152"/>
    </location>
</feature>
<dbReference type="Pfam" id="PF20163">
    <property type="entry name" value="DUF6536"/>
    <property type="match status" value="1"/>
</dbReference>
<sequence>GGGGGWGGGGGGWWGGGGGAGIALNVVVAFVVLITGFVCLVVAISGVSLEAGRSAIYEGGCAAATAVDWGLHAVVNVFVVLLVAGANYAFQVLSSPTRGEVDEAHREREWLDIGVPSFRNLRRIQRGRASLAVVVLAMAVLTQVMYNAVIFVSQTAPDFKAAMVSESFLRGATFDDTSNESGLSRPDLLTLQQQAARSELVRLSTAGCIDQFGGAFETEYAAVLLVANSNVPSLAQSDGTGINTIDNLVLDQSSIQYCLAQRAPAPTCQVNLDAPLLGSVALLNSIALVATAAVLFKRPSSFRPLATLGDAISSFLEDPDPTTQGVCLLSKTDVLQGRWPLMEAQYWVPKNHYWLRSVSFTRWLATFIIWAVCVGLTTAGLAYALALDPAARLSPFGTASSYALIPLPSTTPPAAAAVVASLPQLLLAALYFAANALLTTYYLSHESSLFAAGPSATPLRVSAAHPAGAQTSSLYLTLPRAVSWLLMALFTGMAFVLSQSVFAVAVRRVDVPVSPEHALPAYYHPGGEPPIVVVALGLSGVGLLVLLVVLVVLAVAVLALGLRRAPPPAGWAVNGVVGNPMALPGGSCSAVVSARCHPLASEKGLWRRPVMWGVVREGAGFGNSHCGFTGGRAGVVGAGRNYA</sequence>
<evidence type="ECO:0000313" key="4">
    <source>
        <dbReference type="Proteomes" id="UP001303115"/>
    </source>
</evidence>
<proteinExistence type="predicted"/>
<keyword evidence="1" id="KW-1133">Transmembrane helix</keyword>
<keyword evidence="1" id="KW-0812">Transmembrane</keyword>
<organism evidence="3 4">
    <name type="scientific">Parachaetomium inaequale</name>
    <dbReference type="NCBI Taxonomy" id="2588326"/>
    <lineage>
        <taxon>Eukaryota</taxon>
        <taxon>Fungi</taxon>
        <taxon>Dikarya</taxon>
        <taxon>Ascomycota</taxon>
        <taxon>Pezizomycotina</taxon>
        <taxon>Sordariomycetes</taxon>
        <taxon>Sordariomycetidae</taxon>
        <taxon>Sordariales</taxon>
        <taxon>Chaetomiaceae</taxon>
        <taxon>Parachaetomium</taxon>
    </lineage>
</organism>
<feature type="domain" description="DUF6536" evidence="2">
    <location>
        <begin position="21"/>
        <end position="169"/>
    </location>
</feature>
<evidence type="ECO:0000256" key="1">
    <source>
        <dbReference type="SAM" id="Phobius"/>
    </source>
</evidence>
<accession>A0AAN6SKW5</accession>
<dbReference type="AlphaFoldDB" id="A0AAN6SKW5"/>
<dbReference type="PANTHER" id="PTHR35395:SF1">
    <property type="entry name" value="DUF6536 DOMAIN-CONTAINING PROTEIN"/>
    <property type="match status" value="1"/>
</dbReference>
<feature type="transmembrane region" description="Helical" evidence="1">
    <location>
        <begin position="363"/>
        <end position="386"/>
    </location>
</feature>
<dbReference type="EMBL" id="MU854828">
    <property type="protein sequence ID" value="KAK4031394.1"/>
    <property type="molecule type" value="Genomic_DNA"/>
</dbReference>
<keyword evidence="4" id="KW-1185">Reference proteome</keyword>
<feature type="transmembrane region" description="Helical" evidence="1">
    <location>
        <begin position="22"/>
        <end position="49"/>
    </location>
</feature>
<feature type="transmembrane region" description="Helical" evidence="1">
    <location>
        <begin position="414"/>
        <end position="438"/>
    </location>
</feature>
<gene>
    <name evidence="3" type="ORF">C8A01DRAFT_21375</name>
</gene>
<reference evidence="4" key="1">
    <citation type="journal article" date="2023" name="Mol. Phylogenet. Evol.">
        <title>Genome-scale phylogeny and comparative genomics of the fungal order Sordariales.</title>
        <authorList>
            <person name="Hensen N."/>
            <person name="Bonometti L."/>
            <person name="Westerberg I."/>
            <person name="Brannstrom I.O."/>
            <person name="Guillou S."/>
            <person name="Cros-Aarteil S."/>
            <person name="Calhoun S."/>
            <person name="Haridas S."/>
            <person name="Kuo A."/>
            <person name="Mondo S."/>
            <person name="Pangilinan J."/>
            <person name="Riley R."/>
            <person name="LaButti K."/>
            <person name="Andreopoulos B."/>
            <person name="Lipzen A."/>
            <person name="Chen C."/>
            <person name="Yan M."/>
            <person name="Daum C."/>
            <person name="Ng V."/>
            <person name="Clum A."/>
            <person name="Steindorff A."/>
            <person name="Ohm R.A."/>
            <person name="Martin F."/>
            <person name="Silar P."/>
            <person name="Natvig D.O."/>
            <person name="Lalanne C."/>
            <person name="Gautier V."/>
            <person name="Ament-Velasquez S.L."/>
            <person name="Kruys A."/>
            <person name="Hutchinson M.I."/>
            <person name="Powell A.J."/>
            <person name="Barry K."/>
            <person name="Miller A.N."/>
            <person name="Grigoriev I.V."/>
            <person name="Debuchy R."/>
            <person name="Gladieux P."/>
            <person name="Hiltunen Thoren M."/>
            <person name="Johannesson H."/>
        </authorList>
    </citation>
    <scope>NUCLEOTIDE SEQUENCE [LARGE SCALE GENOMIC DNA]</scope>
    <source>
        <strain evidence="4">CBS 284.82</strain>
    </source>
</reference>
<feature type="transmembrane region" description="Helical" evidence="1">
    <location>
        <begin position="276"/>
        <end position="296"/>
    </location>
</feature>
<evidence type="ECO:0000313" key="3">
    <source>
        <dbReference type="EMBL" id="KAK4031394.1"/>
    </source>
</evidence>
<name>A0AAN6SKW5_9PEZI</name>
<dbReference type="InterPro" id="IPR046623">
    <property type="entry name" value="DUF6536"/>
</dbReference>
<evidence type="ECO:0000259" key="2">
    <source>
        <dbReference type="Pfam" id="PF20163"/>
    </source>
</evidence>